<dbReference type="PANTHER" id="PTHR31632:SF2">
    <property type="entry name" value="PLASMA MEMBRANE IRON PERMEASE"/>
    <property type="match status" value="1"/>
</dbReference>
<keyword evidence="3 6" id="KW-0812">Transmembrane</keyword>
<dbReference type="Pfam" id="PF03239">
    <property type="entry name" value="FTR1"/>
    <property type="match status" value="1"/>
</dbReference>
<evidence type="ECO:0000313" key="8">
    <source>
        <dbReference type="EMBL" id="UXZ05083.1"/>
    </source>
</evidence>
<evidence type="ECO:0000256" key="1">
    <source>
        <dbReference type="ARBA" id="ARBA00004141"/>
    </source>
</evidence>
<name>A0ABY6F4R7_9GAMM</name>
<proteinExistence type="inferred from homology"/>
<evidence type="ECO:0000256" key="4">
    <source>
        <dbReference type="ARBA" id="ARBA00022989"/>
    </source>
</evidence>
<gene>
    <name evidence="8" type="ORF">LU297_01100</name>
</gene>
<accession>A0ABY6F4R7</accession>
<feature type="chain" id="PRO_5045661676" evidence="7">
    <location>
        <begin position="26"/>
        <end position="592"/>
    </location>
</feature>
<dbReference type="Proteomes" id="UP001063782">
    <property type="component" value="Chromosome"/>
</dbReference>
<evidence type="ECO:0000256" key="2">
    <source>
        <dbReference type="ARBA" id="ARBA00008333"/>
    </source>
</evidence>
<dbReference type="InterPro" id="IPR004923">
    <property type="entry name" value="FTR1/Fip1/EfeU"/>
</dbReference>
<evidence type="ECO:0000256" key="3">
    <source>
        <dbReference type="ARBA" id="ARBA00022692"/>
    </source>
</evidence>
<feature type="transmembrane region" description="Helical" evidence="6">
    <location>
        <begin position="449"/>
        <end position="467"/>
    </location>
</feature>
<evidence type="ECO:0000256" key="7">
    <source>
        <dbReference type="SAM" id="SignalP"/>
    </source>
</evidence>
<protein>
    <submittedName>
        <fullName evidence="8">FTR1 family iron permease</fullName>
    </submittedName>
</protein>
<feature type="transmembrane region" description="Helical" evidence="6">
    <location>
        <begin position="376"/>
        <end position="398"/>
    </location>
</feature>
<feature type="transmembrane region" description="Helical" evidence="6">
    <location>
        <begin position="520"/>
        <end position="542"/>
    </location>
</feature>
<dbReference type="PANTHER" id="PTHR31632">
    <property type="entry name" value="IRON TRANSPORTER FTH1"/>
    <property type="match status" value="1"/>
</dbReference>
<reference evidence="8" key="1">
    <citation type="submission" date="2021-12" db="EMBL/GenBank/DDBJ databases">
        <title>taxonomy of Moraxella sp. ZY201224.</title>
        <authorList>
            <person name="Li F."/>
        </authorList>
    </citation>
    <scope>NUCLEOTIDE SEQUENCE</scope>
    <source>
        <strain evidence="8">ZY201224</strain>
    </source>
</reference>
<dbReference type="RefSeq" id="WP_263076584.1">
    <property type="nucleotide sequence ID" value="NZ_CP089977.1"/>
</dbReference>
<keyword evidence="5 6" id="KW-0472">Membrane</keyword>
<feature type="transmembrane region" description="Helical" evidence="6">
    <location>
        <begin position="410"/>
        <end position="429"/>
    </location>
</feature>
<sequence length="592" mass="64759">MKKSNKILWRLGLSLPLLLVNPVFASDNTLNQRQVSPSVQASLPKQTAQSQKVNFSPIFISISDAMSLVKDGQISQASSELQKSYKAFDVLNIDGQHHALRQSVLSAFQTALQNPTDEHLGNLSTALYTLEKAQNPVDYTQANERFAQKVKPALDDLAKAIERFRGDGDVDNLRLAYDAFNRIWVANERVVRNTQKGHYGAIETAMALLRVAIETQNLAQMDSQFATLKEAIDGYVLGKPMRVQADESIDLAYGIRLLQGGLDDLQAGKVADAQGKIGQFIQSWVVFEGEVSTRNPALYTQIESQIPIIMAKGDTASQEKLTNIIKELQAINPAARYTSLDSMLILLREGLEALLIVVALITALNASGQRAAKKWIYAGVSLGLVGSVLGAVALYGLFPQLTGGANREALEGVVGIVAVAMMIGVGAWLHSKSSTRAWNAYIKQNLGKAMSTGSFISLFLLAFLSVFREGAETILFYVGILPNILMKDFILGIGLTLLILAIVAVILLKTSVKLPIPMLFKILTVTIYVLGFKILGVSILALQLTNHLPRTIIDLPSVEWLGFYPSVQGVFGQGVYLLVIILMMFFQKNRQH</sequence>
<dbReference type="EMBL" id="CP089977">
    <property type="protein sequence ID" value="UXZ05083.1"/>
    <property type="molecule type" value="Genomic_DNA"/>
</dbReference>
<keyword evidence="4 6" id="KW-1133">Transmembrane helix</keyword>
<feature type="transmembrane region" description="Helical" evidence="6">
    <location>
        <begin position="562"/>
        <end position="586"/>
    </location>
</feature>
<keyword evidence="7" id="KW-0732">Signal</keyword>
<keyword evidence="9" id="KW-1185">Reference proteome</keyword>
<organism evidence="8 9">
    <name type="scientific">Moraxella nasicaprae</name>
    <dbReference type="NCBI Taxonomy" id="2904122"/>
    <lineage>
        <taxon>Bacteria</taxon>
        <taxon>Pseudomonadati</taxon>
        <taxon>Pseudomonadota</taxon>
        <taxon>Gammaproteobacteria</taxon>
        <taxon>Moraxellales</taxon>
        <taxon>Moraxellaceae</taxon>
        <taxon>Moraxella</taxon>
    </lineage>
</organism>
<evidence type="ECO:0000313" key="9">
    <source>
        <dbReference type="Proteomes" id="UP001063782"/>
    </source>
</evidence>
<feature type="transmembrane region" description="Helical" evidence="6">
    <location>
        <begin position="343"/>
        <end position="364"/>
    </location>
</feature>
<comment type="similarity">
    <text evidence="2">Belongs to the oxidase-dependent Fe transporter (OFeT) (TC 9.A.10.1) family.</text>
</comment>
<evidence type="ECO:0000256" key="6">
    <source>
        <dbReference type="SAM" id="Phobius"/>
    </source>
</evidence>
<evidence type="ECO:0000256" key="5">
    <source>
        <dbReference type="ARBA" id="ARBA00023136"/>
    </source>
</evidence>
<feature type="transmembrane region" description="Helical" evidence="6">
    <location>
        <begin position="489"/>
        <end position="508"/>
    </location>
</feature>
<feature type="signal peptide" evidence="7">
    <location>
        <begin position="1"/>
        <end position="25"/>
    </location>
</feature>
<comment type="subcellular location">
    <subcellularLocation>
        <location evidence="1">Membrane</location>
        <topology evidence="1">Multi-pass membrane protein</topology>
    </subcellularLocation>
</comment>